<dbReference type="NCBIfam" id="TIGR04502">
    <property type="entry name" value="microcomp_EutL"/>
    <property type="match status" value="1"/>
</dbReference>
<dbReference type="RefSeq" id="WP_197316310.1">
    <property type="nucleotide sequence ID" value="NZ_JADZSC010000001.1"/>
</dbReference>
<dbReference type="InterPro" id="IPR037233">
    <property type="entry name" value="CcmK-like_sf"/>
</dbReference>
<evidence type="ECO:0000313" key="4">
    <source>
        <dbReference type="EMBL" id="MBH0229717.1"/>
    </source>
</evidence>
<evidence type="ECO:0000313" key="5">
    <source>
        <dbReference type="Proteomes" id="UP000614490"/>
    </source>
</evidence>
<dbReference type="EMBL" id="JADZSC010000001">
    <property type="protein sequence ID" value="MBH0229717.1"/>
    <property type="molecule type" value="Genomic_DNA"/>
</dbReference>
<proteinExistence type="predicted"/>
<dbReference type="Gene3D" id="3.30.70.1710">
    <property type="match status" value="2"/>
</dbReference>
<dbReference type="AlphaFoldDB" id="A0A931HU42"/>
<evidence type="ECO:0000256" key="1">
    <source>
        <dbReference type="ARBA" id="ARBA00024322"/>
    </source>
</evidence>
<name>A0A931HU42_9BACI</name>
<keyword evidence="2" id="KW-1283">Bacterial microcompartment</keyword>
<dbReference type="InterPro" id="IPR030983">
    <property type="entry name" value="EutL"/>
</dbReference>
<evidence type="ECO:0000256" key="2">
    <source>
        <dbReference type="ARBA" id="ARBA00024446"/>
    </source>
</evidence>
<sequence length="217" mass="23045">MKLEPIYSEILAVRIIPNVDPMLAEQFDLKNEHRSLAIFTVTMDDIGVTALDEATKRADVEAVYAESFYAGADVASGPLSGEFIGVLAGPNPDEVKSGMDVVEKVIESEAYFEAINQEKTHSLFAHVISRTGSFLSKEAGIEQGESLAYLIAPPLEATYAIDAALKASGVELACFYGPPTETNFGGALLTGSQAACTAAADAFRQAVVDIAENPTSY</sequence>
<dbReference type="SMART" id="SM00877">
    <property type="entry name" value="BMC"/>
    <property type="match status" value="2"/>
</dbReference>
<dbReference type="Proteomes" id="UP000614490">
    <property type="component" value="Unassembled WGS sequence"/>
</dbReference>
<protein>
    <submittedName>
        <fullName evidence="4">Ethanolamine utilization microcompartment protein EutL</fullName>
    </submittedName>
</protein>
<dbReference type="PIRSF" id="PIRSF012290">
    <property type="entry name" value="EutL_PduB"/>
    <property type="match status" value="1"/>
</dbReference>
<comment type="caution">
    <text evidence="4">The sequence shown here is derived from an EMBL/GenBank/DDBJ whole genome shotgun (WGS) entry which is preliminary data.</text>
</comment>
<dbReference type="InterPro" id="IPR044870">
    <property type="entry name" value="BMC_CP"/>
</dbReference>
<gene>
    <name evidence="4" type="primary">eutL</name>
    <name evidence="4" type="ORF">H0267_05755</name>
</gene>
<dbReference type="NCBIfam" id="NF011934">
    <property type="entry name" value="PRK15405.1"/>
    <property type="match status" value="1"/>
</dbReference>
<feature type="domain" description="BMC circularly permuted" evidence="3">
    <location>
        <begin position="113"/>
        <end position="217"/>
    </location>
</feature>
<dbReference type="PROSITE" id="PS51931">
    <property type="entry name" value="BMC_CP"/>
    <property type="match status" value="1"/>
</dbReference>
<dbReference type="InterPro" id="IPR009193">
    <property type="entry name" value="EutL_PduB"/>
</dbReference>
<dbReference type="GO" id="GO:0031469">
    <property type="term" value="C:bacterial microcompartment"/>
    <property type="evidence" value="ECO:0007669"/>
    <property type="project" value="UniProtKB-SubCell"/>
</dbReference>
<evidence type="ECO:0000259" key="3">
    <source>
        <dbReference type="PROSITE" id="PS51931"/>
    </source>
</evidence>
<dbReference type="Pfam" id="PF00936">
    <property type="entry name" value="BMC"/>
    <property type="match status" value="1"/>
</dbReference>
<reference evidence="4 5" key="1">
    <citation type="journal article" date="2005" name="Int. J. Syst. Evol. Microbiol.">
        <title>Halobacillus yeomjeoni sp. nov., isolated from a marine solar saltern in Korea.</title>
        <authorList>
            <person name="Yoon J.H."/>
            <person name="Kang S.J."/>
            <person name="Lee C.H."/>
            <person name="Oh H.W."/>
            <person name="Oh T.K."/>
        </authorList>
    </citation>
    <scope>NUCLEOTIDE SEQUENCE [LARGE SCALE GENOMIC DNA]</scope>
    <source>
        <strain evidence="4 5">KCTC 3957</strain>
    </source>
</reference>
<organism evidence="4 5">
    <name type="scientific">Halobacillus yeomjeoni</name>
    <dbReference type="NCBI Taxonomy" id="311194"/>
    <lineage>
        <taxon>Bacteria</taxon>
        <taxon>Bacillati</taxon>
        <taxon>Bacillota</taxon>
        <taxon>Bacilli</taxon>
        <taxon>Bacillales</taxon>
        <taxon>Bacillaceae</taxon>
        <taxon>Halobacillus</taxon>
    </lineage>
</organism>
<dbReference type="InterPro" id="IPR000249">
    <property type="entry name" value="BMC_dom"/>
</dbReference>
<comment type="subcellular location">
    <subcellularLocation>
        <location evidence="1">Bacterial microcompartment</location>
    </subcellularLocation>
</comment>
<accession>A0A931HU42</accession>
<dbReference type="GO" id="GO:0005198">
    <property type="term" value="F:structural molecule activity"/>
    <property type="evidence" value="ECO:0007669"/>
    <property type="project" value="InterPro"/>
</dbReference>
<keyword evidence="5" id="KW-1185">Reference proteome</keyword>